<evidence type="ECO:0000313" key="2">
    <source>
        <dbReference type="EMBL" id="KAJ1525270.1"/>
    </source>
</evidence>
<gene>
    <name evidence="2" type="ORF">ONE63_010094</name>
</gene>
<evidence type="ECO:0000256" key="1">
    <source>
        <dbReference type="SAM" id="MobiDB-lite"/>
    </source>
</evidence>
<comment type="caution">
    <text evidence="2">The sequence shown here is derived from an EMBL/GenBank/DDBJ whole genome shotgun (WGS) entry which is preliminary data.</text>
</comment>
<dbReference type="Proteomes" id="UP001075354">
    <property type="component" value="Chromosome 8"/>
</dbReference>
<accession>A0AAV7XGR5</accession>
<dbReference type="AlphaFoldDB" id="A0AAV7XGR5"/>
<dbReference type="EMBL" id="JAPTSV010000008">
    <property type="protein sequence ID" value="KAJ1525270.1"/>
    <property type="molecule type" value="Genomic_DNA"/>
</dbReference>
<evidence type="ECO:0000313" key="3">
    <source>
        <dbReference type="Proteomes" id="UP001075354"/>
    </source>
</evidence>
<organism evidence="2 3">
    <name type="scientific">Megalurothrips usitatus</name>
    <name type="common">bean blossom thrips</name>
    <dbReference type="NCBI Taxonomy" id="439358"/>
    <lineage>
        <taxon>Eukaryota</taxon>
        <taxon>Metazoa</taxon>
        <taxon>Ecdysozoa</taxon>
        <taxon>Arthropoda</taxon>
        <taxon>Hexapoda</taxon>
        <taxon>Insecta</taxon>
        <taxon>Pterygota</taxon>
        <taxon>Neoptera</taxon>
        <taxon>Paraneoptera</taxon>
        <taxon>Thysanoptera</taxon>
        <taxon>Terebrantia</taxon>
        <taxon>Thripoidea</taxon>
        <taxon>Thripidae</taxon>
        <taxon>Megalurothrips</taxon>
    </lineage>
</organism>
<reference evidence="2" key="1">
    <citation type="submission" date="2022-12" db="EMBL/GenBank/DDBJ databases">
        <title>Chromosome-level genome assembly of the bean flower thrips Megalurothrips usitatus.</title>
        <authorList>
            <person name="Ma L."/>
            <person name="Liu Q."/>
            <person name="Li H."/>
            <person name="Cai W."/>
        </authorList>
    </citation>
    <scope>NUCLEOTIDE SEQUENCE</scope>
    <source>
        <strain evidence="2">Cailab_2022a</strain>
    </source>
</reference>
<sequence>MKAAKDGQDNQDCTLVYATCTQSDAASPMAHTFQDINKLVQARRMARMSAGDHAAEERLASTAGHQSQSGGPSQAAVVMKKGVADPHAAAAA</sequence>
<feature type="compositionally biased region" description="Polar residues" evidence="1">
    <location>
        <begin position="63"/>
        <end position="72"/>
    </location>
</feature>
<keyword evidence="3" id="KW-1185">Reference proteome</keyword>
<name>A0AAV7XGR5_9NEOP</name>
<protein>
    <submittedName>
        <fullName evidence="2">Uncharacterized protein</fullName>
    </submittedName>
</protein>
<proteinExistence type="predicted"/>
<feature type="region of interest" description="Disordered" evidence="1">
    <location>
        <begin position="47"/>
        <end position="92"/>
    </location>
</feature>